<feature type="transmembrane region" description="Helical" evidence="3">
    <location>
        <begin position="101"/>
        <end position="124"/>
    </location>
</feature>
<gene>
    <name evidence="4" type="primary">hmpT</name>
    <name evidence="4" type="ORF">NCTC12278_00244</name>
</gene>
<dbReference type="PANTHER" id="PTHR37815:SF3">
    <property type="entry name" value="UPF0397 PROTEIN SPR0429"/>
    <property type="match status" value="1"/>
</dbReference>
<keyword evidence="1 3" id="KW-0812">Transmembrane</keyword>
<name>A0A2X3VVI8_9STRE</name>
<evidence type="ECO:0000313" key="4">
    <source>
        <dbReference type="EMBL" id="SQF39249.1"/>
    </source>
</evidence>
<accession>A0A2X3VVI8</accession>
<feature type="transmembrane region" description="Helical" evidence="3">
    <location>
        <begin position="12"/>
        <end position="32"/>
    </location>
</feature>
<proteinExistence type="predicted"/>
<keyword evidence="2 3" id="KW-1133">Transmembrane helix</keyword>
<evidence type="ECO:0000313" key="5">
    <source>
        <dbReference type="Proteomes" id="UP000249495"/>
    </source>
</evidence>
<keyword evidence="3" id="KW-0472">Membrane</keyword>
<dbReference type="OrthoDB" id="411368at2"/>
<evidence type="ECO:0000256" key="3">
    <source>
        <dbReference type="SAM" id="Phobius"/>
    </source>
</evidence>
<feature type="transmembrane region" description="Helical" evidence="3">
    <location>
        <begin position="58"/>
        <end position="80"/>
    </location>
</feature>
<feature type="transmembrane region" description="Helical" evidence="3">
    <location>
        <begin position="130"/>
        <end position="149"/>
    </location>
</feature>
<dbReference type="RefSeq" id="WP_018030795.1">
    <property type="nucleotide sequence ID" value="NZ_LS483343.1"/>
</dbReference>
<organism evidence="4 5">
    <name type="scientific">Streptococcus ferus</name>
    <dbReference type="NCBI Taxonomy" id="1345"/>
    <lineage>
        <taxon>Bacteria</taxon>
        <taxon>Bacillati</taxon>
        <taxon>Bacillota</taxon>
        <taxon>Bacilli</taxon>
        <taxon>Lactobacillales</taxon>
        <taxon>Streptococcaceae</taxon>
        <taxon>Streptococcus</taxon>
    </lineage>
</organism>
<dbReference type="PANTHER" id="PTHR37815">
    <property type="entry name" value="UPF0397 PROTEIN BC_2624-RELATED"/>
    <property type="match status" value="1"/>
</dbReference>
<dbReference type="AlphaFoldDB" id="A0A2X3VVI8"/>
<evidence type="ECO:0000256" key="1">
    <source>
        <dbReference type="ARBA" id="ARBA00022692"/>
    </source>
</evidence>
<reference evidence="4 5" key="1">
    <citation type="submission" date="2018-06" db="EMBL/GenBank/DDBJ databases">
        <authorList>
            <consortium name="Pathogen Informatics"/>
            <person name="Doyle S."/>
        </authorList>
    </citation>
    <scope>NUCLEOTIDE SEQUENCE [LARGE SCALE GENOMIC DNA]</scope>
    <source>
        <strain evidence="4 5">NCTC12278</strain>
    </source>
</reference>
<dbReference type="Pfam" id="PF07155">
    <property type="entry name" value="ECF-ribofla_trS"/>
    <property type="match status" value="1"/>
</dbReference>
<evidence type="ECO:0000256" key="2">
    <source>
        <dbReference type="ARBA" id="ARBA00022989"/>
    </source>
</evidence>
<dbReference type="KEGG" id="sfer:NCTC12278_00244"/>
<dbReference type="GO" id="GO:0016020">
    <property type="term" value="C:membrane"/>
    <property type="evidence" value="ECO:0007669"/>
    <property type="project" value="InterPro"/>
</dbReference>
<dbReference type="Gene3D" id="1.10.1760.20">
    <property type="match status" value="1"/>
</dbReference>
<dbReference type="InterPro" id="IPR009825">
    <property type="entry name" value="ECF_substrate-spec-like"/>
</dbReference>
<dbReference type="Proteomes" id="UP000249495">
    <property type="component" value="Chromosome 1"/>
</dbReference>
<keyword evidence="5" id="KW-1185">Reference proteome</keyword>
<protein>
    <submittedName>
        <fullName evidence="4">Membrane protein</fullName>
    </submittedName>
</protein>
<dbReference type="EMBL" id="LS483343">
    <property type="protein sequence ID" value="SQF39249.1"/>
    <property type="molecule type" value="Genomic_DNA"/>
</dbReference>
<sequence length="155" mass="16719">MTTSDKQRQTRRLTLLALLTAISVLLGRFIMIPTPTGFLTLLDAGVYFTAFYLGSKEAALVGGLSGFLIDLLAGYPNWMVISLLAHGTQGYLAGWSGKKRFIGLVLATLAMVGVYFIASVYMYGLGASLAGIWGNLLQNVLGMLVGYLLSRAFNR</sequence>
<dbReference type="STRING" id="1123303.GCA_000372425_01476"/>